<evidence type="ECO:0000259" key="12">
    <source>
        <dbReference type="Pfam" id="PF02803"/>
    </source>
</evidence>
<dbReference type="EC" id="2.3.1.16" evidence="9"/>
<dbReference type="PANTHER" id="PTHR43853:SF11">
    <property type="entry name" value="3-KETOACYL-COA THIOLASE FADA"/>
    <property type="match status" value="1"/>
</dbReference>
<dbReference type="InterPro" id="IPR020613">
    <property type="entry name" value="Thiolase_CS"/>
</dbReference>
<dbReference type="Gene3D" id="3.40.47.10">
    <property type="match status" value="2"/>
</dbReference>
<gene>
    <name evidence="13" type="primary">fadA</name>
    <name evidence="13" type="ORF">L2725_17345</name>
</gene>
<evidence type="ECO:0000313" key="13">
    <source>
        <dbReference type="EMBL" id="MCL2915522.1"/>
    </source>
</evidence>
<dbReference type="PROSITE" id="PS00099">
    <property type="entry name" value="THIOLASE_3"/>
    <property type="match status" value="1"/>
</dbReference>
<organism evidence="13 14">
    <name type="scientific">Shewanella corallii</name>
    <dbReference type="NCBI Taxonomy" id="560080"/>
    <lineage>
        <taxon>Bacteria</taxon>
        <taxon>Pseudomonadati</taxon>
        <taxon>Pseudomonadota</taxon>
        <taxon>Gammaproteobacteria</taxon>
        <taxon>Alteromonadales</taxon>
        <taxon>Shewanellaceae</taxon>
        <taxon>Shewanella</taxon>
    </lineage>
</organism>
<evidence type="ECO:0000259" key="11">
    <source>
        <dbReference type="Pfam" id="PF00108"/>
    </source>
</evidence>
<evidence type="ECO:0000256" key="10">
    <source>
        <dbReference type="RuleBase" id="RU003557"/>
    </source>
</evidence>
<feature type="domain" description="Thiolase C-terminal" evidence="12">
    <location>
        <begin position="262"/>
        <end position="385"/>
    </location>
</feature>
<keyword evidence="7" id="KW-0443">Lipid metabolism</keyword>
<dbReference type="NCBIfam" id="TIGR01930">
    <property type="entry name" value="AcCoA-C-Actrans"/>
    <property type="match status" value="1"/>
</dbReference>
<keyword evidence="8 10" id="KW-0012">Acyltransferase</keyword>
<dbReference type="InterPro" id="IPR020615">
    <property type="entry name" value="Thiolase_acyl_enz_int_AS"/>
</dbReference>
<evidence type="ECO:0000313" key="14">
    <source>
        <dbReference type="Proteomes" id="UP001202831"/>
    </source>
</evidence>
<evidence type="ECO:0000256" key="3">
    <source>
        <dbReference type="ARBA" id="ARBA00022490"/>
    </source>
</evidence>
<keyword evidence="3" id="KW-0963">Cytoplasm</keyword>
<evidence type="ECO:0000256" key="6">
    <source>
        <dbReference type="ARBA" id="ARBA00022963"/>
    </source>
</evidence>
<sequence>MKEAVIIDAVRTPMGRSKNGVFRNIRAEVMSAHTMQTILARYPQVEPDKIDDVIWGCVKQTREQGFNIARMAALLAGIPEEVPAQTVNRLCGSSMQAIHTAAASIQAGLGDIYIVGGVEHMGHVAMGLDMDIAPQLALSVAEGAANMGWTAERLASRYNICRNMQDAFAVRSHQRAAMAEQSGYSASEIIATRGHDASGVPVWVDYDEVIRADTSKSVIGTLKPVFKQGGTVTAANASAISDGASAMLVMSASKAKSLGLVPRAKIRCMGLSGCAPSEMGIGPVPATKKALAKGRLKLRDIEVAEFNEAFAAQVLASLQALDWLDEVDDKINLHGGAISLGHPLGCSGARITGTLLNVMETRDVQLGLATMCIGYGQGIATVLERV</sequence>
<dbReference type="InterPro" id="IPR020610">
    <property type="entry name" value="Thiolase_AS"/>
</dbReference>
<keyword evidence="5" id="KW-0276">Fatty acid metabolism</keyword>
<keyword evidence="14" id="KW-1185">Reference proteome</keyword>
<dbReference type="RefSeq" id="WP_249250111.1">
    <property type="nucleotide sequence ID" value="NZ_JAKIKT010000007.1"/>
</dbReference>
<dbReference type="EMBL" id="JAKIKT010000007">
    <property type="protein sequence ID" value="MCL2915522.1"/>
    <property type="molecule type" value="Genomic_DNA"/>
</dbReference>
<proteinExistence type="inferred from homology"/>
<accession>A0ABT0NAN8</accession>
<evidence type="ECO:0000256" key="1">
    <source>
        <dbReference type="ARBA" id="ARBA00005189"/>
    </source>
</evidence>
<dbReference type="InterPro" id="IPR020617">
    <property type="entry name" value="Thiolase_C"/>
</dbReference>
<dbReference type="PIRSF" id="PIRSF000429">
    <property type="entry name" value="Ac-CoA_Ac_transf"/>
    <property type="match status" value="1"/>
</dbReference>
<dbReference type="NCBIfam" id="NF006510">
    <property type="entry name" value="PRK08947.1"/>
    <property type="match status" value="1"/>
</dbReference>
<evidence type="ECO:0000256" key="5">
    <source>
        <dbReference type="ARBA" id="ARBA00022832"/>
    </source>
</evidence>
<dbReference type="PROSITE" id="PS00737">
    <property type="entry name" value="THIOLASE_2"/>
    <property type="match status" value="1"/>
</dbReference>
<dbReference type="PANTHER" id="PTHR43853">
    <property type="entry name" value="3-KETOACYL-COA THIOLASE, PEROXISOMAL"/>
    <property type="match status" value="1"/>
</dbReference>
<dbReference type="Proteomes" id="UP001202831">
    <property type="component" value="Unassembled WGS sequence"/>
</dbReference>
<keyword evidence="4 10" id="KW-0808">Transferase</keyword>
<evidence type="ECO:0000256" key="8">
    <source>
        <dbReference type="ARBA" id="ARBA00023315"/>
    </source>
</evidence>
<dbReference type="InterPro" id="IPR020616">
    <property type="entry name" value="Thiolase_N"/>
</dbReference>
<comment type="caution">
    <text evidence="13">The sequence shown here is derived from an EMBL/GenBank/DDBJ whole genome shotgun (WGS) entry which is preliminary data.</text>
</comment>
<dbReference type="GO" id="GO:0003988">
    <property type="term" value="F:acetyl-CoA C-acyltransferase activity"/>
    <property type="evidence" value="ECO:0007669"/>
    <property type="project" value="UniProtKB-EC"/>
</dbReference>
<dbReference type="CDD" id="cd00751">
    <property type="entry name" value="thiolase"/>
    <property type="match status" value="1"/>
</dbReference>
<dbReference type="Pfam" id="PF02803">
    <property type="entry name" value="Thiolase_C"/>
    <property type="match status" value="1"/>
</dbReference>
<evidence type="ECO:0000256" key="7">
    <source>
        <dbReference type="ARBA" id="ARBA00023098"/>
    </source>
</evidence>
<dbReference type="InterPro" id="IPR002155">
    <property type="entry name" value="Thiolase"/>
</dbReference>
<protein>
    <recommendedName>
        <fullName evidence="9">acetyl-CoA C-acyltransferase</fullName>
        <ecNumber evidence="9">2.3.1.16</ecNumber>
    </recommendedName>
</protein>
<dbReference type="InterPro" id="IPR050215">
    <property type="entry name" value="Thiolase-like_sf_Thiolase"/>
</dbReference>
<dbReference type="Pfam" id="PF00108">
    <property type="entry name" value="Thiolase_N"/>
    <property type="match status" value="1"/>
</dbReference>
<dbReference type="PROSITE" id="PS00098">
    <property type="entry name" value="THIOLASE_1"/>
    <property type="match status" value="1"/>
</dbReference>
<evidence type="ECO:0000256" key="9">
    <source>
        <dbReference type="ARBA" id="ARBA00024073"/>
    </source>
</evidence>
<dbReference type="InterPro" id="IPR016039">
    <property type="entry name" value="Thiolase-like"/>
</dbReference>
<dbReference type="SUPFAM" id="SSF53901">
    <property type="entry name" value="Thiolase-like"/>
    <property type="match status" value="2"/>
</dbReference>
<comment type="similarity">
    <text evidence="2 10">Belongs to the thiolase-like superfamily. Thiolase family.</text>
</comment>
<feature type="domain" description="Thiolase N-terminal" evidence="11">
    <location>
        <begin position="5"/>
        <end position="253"/>
    </location>
</feature>
<name>A0ABT0NAN8_9GAMM</name>
<evidence type="ECO:0000256" key="2">
    <source>
        <dbReference type="ARBA" id="ARBA00010982"/>
    </source>
</evidence>
<keyword evidence="6" id="KW-0442">Lipid degradation</keyword>
<reference evidence="13 14" key="1">
    <citation type="submission" date="2022-01" db="EMBL/GenBank/DDBJ databases">
        <title>Whole genome-based taxonomy of the Shewanellaceae.</title>
        <authorList>
            <person name="Martin-Rodriguez A.J."/>
        </authorList>
    </citation>
    <scope>NUCLEOTIDE SEQUENCE [LARGE SCALE GENOMIC DNA]</scope>
    <source>
        <strain evidence="13 14">DSM 21332</strain>
    </source>
</reference>
<evidence type="ECO:0000256" key="4">
    <source>
        <dbReference type="ARBA" id="ARBA00022679"/>
    </source>
</evidence>
<comment type="pathway">
    <text evidence="1">Lipid metabolism.</text>
</comment>